<evidence type="ECO:0000256" key="1">
    <source>
        <dbReference type="SAM" id="Phobius"/>
    </source>
</evidence>
<feature type="transmembrane region" description="Helical" evidence="1">
    <location>
        <begin position="100"/>
        <end position="120"/>
    </location>
</feature>
<protein>
    <submittedName>
        <fullName evidence="2">Uncharacterized protein</fullName>
    </submittedName>
</protein>
<proteinExistence type="predicted"/>
<dbReference type="RefSeq" id="WP_317794999.1">
    <property type="nucleotide sequence ID" value="NZ_AP028461.1"/>
</dbReference>
<dbReference type="EMBL" id="JBHTMK010000029">
    <property type="protein sequence ID" value="MFD1367708.1"/>
    <property type="molecule type" value="Genomic_DNA"/>
</dbReference>
<keyword evidence="1" id="KW-0812">Transmembrane</keyword>
<name>A0ABW4ABX4_9ACTN</name>
<sequence>MTDEGDGTNVNLSDLVLPVLLVVVWVRSWWRGTRRFRLWFALLAPTGCVAGLVLAVIGAFSGAGSSCSGSSCTGSRVQRWAADVDAPSDVLVWWGRNAQLGLAVAVVLTVVTLIVEYILLVRRDSREAATHEDLTG</sequence>
<keyword evidence="3" id="KW-1185">Reference proteome</keyword>
<accession>A0ABW4ABX4</accession>
<gene>
    <name evidence="2" type="ORF">ACFQ5G_20330</name>
</gene>
<dbReference type="Proteomes" id="UP001597183">
    <property type="component" value="Unassembled WGS sequence"/>
</dbReference>
<organism evidence="2 3">
    <name type="scientific">Actinoplanes sichuanensis</name>
    <dbReference type="NCBI Taxonomy" id="512349"/>
    <lineage>
        <taxon>Bacteria</taxon>
        <taxon>Bacillati</taxon>
        <taxon>Actinomycetota</taxon>
        <taxon>Actinomycetes</taxon>
        <taxon>Micromonosporales</taxon>
        <taxon>Micromonosporaceae</taxon>
        <taxon>Actinoplanes</taxon>
    </lineage>
</organism>
<comment type="caution">
    <text evidence="2">The sequence shown here is derived from an EMBL/GenBank/DDBJ whole genome shotgun (WGS) entry which is preliminary data.</text>
</comment>
<feature type="transmembrane region" description="Helical" evidence="1">
    <location>
        <begin position="37"/>
        <end position="60"/>
    </location>
</feature>
<keyword evidence="1" id="KW-0472">Membrane</keyword>
<evidence type="ECO:0000313" key="3">
    <source>
        <dbReference type="Proteomes" id="UP001597183"/>
    </source>
</evidence>
<feature type="transmembrane region" description="Helical" evidence="1">
    <location>
        <begin position="12"/>
        <end position="30"/>
    </location>
</feature>
<keyword evidence="1" id="KW-1133">Transmembrane helix</keyword>
<evidence type="ECO:0000313" key="2">
    <source>
        <dbReference type="EMBL" id="MFD1367708.1"/>
    </source>
</evidence>
<reference evidence="3" key="1">
    <citation type="journal article" date="2019" name="Int. J. Syst. Evol. Microbiol.">
        <title>The Global Catalogue of Microorganisms (GCM) 10K type strain sequencing project: providing services to taxonomists for standard genome sequencing and annotation.</title>
        <authorList>
            <consortium name="The Broad Institute Genomics Platform"/>
            <consortium name="The Broad Institute Genome Sequencing Center for Infectious Disease"/>
            <person name="Wu L."/>
            <person name="Ma J."/>
        </authorList>
    </citation>
    <scope>NUCLEOTIDE SEQUENCE [LARGE SCALE GENOMIC DNA]</scope>
    <source>
        <strain evidence="3">CCM 7526</strain>
    </source>
</reference>